<sequence>MMNELKPIIDKMKMNWSVAARAIHFGKVCPFPLKCTFAVPVEEQINSFPDELNRFWQIAARADLFIDETYGQWGMVILPPKDTRNLTLKQQQLRDEISVNDIVFGHFYGDDDLLLMDASGAVYICLPLDARSDWPRAADSLCEFLIKLEHAQGAKYWARP</sequence>
<gene>
    <name evidence="1" type="ORF">DF182_29990</name>
</gene>
<reference evidence="1 2" key="1">
    <citation type="submission" date="2018-05" db="EMBL/GenBank/DDBJ databases">
        <title>Chitinophaga sp. K3CV102501T nov., isolated from isolated from a monsoon evergreen broad-leaved forest soil.</title>
        <authorList>
            <person name="Lv Y."/>
        </authorList>
    </citation>
    <scope>NUCLEOTIDE SEQUENCE [LARGE SCALE GENOMIC DNA]</scope>
    <source>
        <strain evidence="1 2">GDMCC 1.1325</strain>
    </source>
</reference>
<dbReference type="RefSeq" id="WP_113619437.1">
    <property type="nucleotide sequence ID" value="NZ_QFFJ01000002.1"/>
</dbReference>
<keyword evidence="2" id="KW-1185">Reference proteome</keyword>
<proteinExistence type="predicted"/>
<dbReference type="AlphaFoldDB" id="A0A365XXE6"/>
<name>A0A365XXE6_9BACT</name>
<evidence type="ECO:0008006" key="3">
    <source>
        <dbReference type="Google" id="ProtNLM"/>
    </source>
</evidence>
<dbReference type="Proteomes" id="UP000253410">
    <property type="component" value="Unassembled WGS sequence"/>
</dbReference>
<dbReference type="EMBL" id="QFFJ01000002">
    <property type="protein sequence ID" value="RBL90681.1"/>
    <property type="molecule type" value="Genomic_DNA"/>
</dbReference>
<accession>A0A365XXE6</accession>
<organism evidence="1 2">
    <name type="scientific">Chitinophaga flava</name>
    <dbReference type="NCBI Taxonomy" id="2259036"/>
    <lineage>
        <taxon>Bacteria</taxon>
        <taxon>Pseudomonadati</taxon>
        <taxon>Bacteroidota</taxon>
        <taxon>Chitinophagia</taxon>
        <taxon>Chitinophagales</taxon>
        <taxon>Chitinophagaceae</taxon>
        <taxon>Chitinophaga</taxon>
    </lineage>
</organism>
<evidence type="ECO:0000313" key="1">
    <source>
        <dbReference type="EMBL" id="RBL90681.1"/>
    </source>
</evidence>
<evidence type="ECO:0000313" key="2">
    <source>
        <dbReference type="Proteomes" id="UP000253410"/>
    </source>
</evidence>
<comment type="caution">
    <text evidence="1">The sequence shown here is derived from an EMBL/GenBank/DDBJ whole genome shotgun (WGS) entry which is preliminary data.</text>
</comment>
<dbReference type="OrthoDB" id="6685214at2"/>
<protein>
    <recommendedName>
        <fullName evidence="3">Knr4/Smi1-like domain-containing protein</fullName>
    </recommendedName>
</protein>